<dbReference type="EMBL" id="QNVI01000036">
    <property type="protein sequence ID" value="TDA39108.1"/>
    <property type="molecule type" value="Genomic_DNA"/>
</dbReference>
<evidence type="ECO:0000313" key="2">
    <source>
        <dbReference type="Proteomes" id="UP000317265"/>
    </source>
</evidence>
<organism evidence="1 2">
    <name type="scientific">Thermoproteota archaeon</name>
    <dbReference type="NCBI Taxonomy" id="2056631"/>
    <lineage>
        <taxon>Archaea</taxon>
        <taxon>Thermoproteota</taxon>
    </lineage>
</organism>
<dbReference type="Proteomes" id="UP000317265">
    <property type="component" value="Unassembled WGS sequence"/>
</dbReference>
<accession>A0A523BDU3</accession>
<name>A0A523BDU3_9CREN</name>
<dbReference type="Gene3D" id="1.10.1200.200">
    <property type="entry name" value="Protein of unknown function DUF3227"/>
    <property type="match status" value="1"/>
</dbReference>
<proteinExistence type="predicted"/>
<dbReference type="AlphaFoldDB" id="A0A523BDU3"/>
<protein>
    <recommendedName>
        <fullName evidence="3">DUF3227 domain-containing protein</fullName>
    </recommendedName>
</protein>
<evidence type="ECO:0000313" key="1">
    <source>
        <dbReference type="EMBL" id="TDA39108.1"/>
    </source>
</evidence>
<comment type="caution">
    <text evidence="1">The sequence shown here is derived from an EMBL/GenBank/DDBJ whole genome shotgun (WGS) entry which is preliminary data.</text>
</comment>
<reference evidence="1 2" key="1">
    <citation type="journal article" date="2019" name="Nat. Microbiol.">
        <title>Expanding anaerobic alkane metabolism in the domain of Archaea.</title>
        <authorList>
            <person name="Wang Y."/>
            <person name="Wegener G."/>
            <person name="Hou J."/>
            <person name="Wang F."/>
            <person name="Xiao X."/>
        </authorList>
    </citation>
    <scope>NUCLEOTIDE SEQUENCE [LARGE SCALE GENOMIC DNA]</scope>
    <source>
        <strain evidence="1">WYZ-LMO11</strain>
    </source>
</reference>
<evidence type="ECO:0008006" key="3">
    <source>
        <dbReference type="Google" id="ProtNLM"/>
    </source>
</evidence>
<dbReference type="InterPro" id="IPR044908">
    <property type="entry name" value="NitrOD5-like_sf"/>
</dbReference>
<sequence length="109" mass="13179">MKFDEEFKWILIEAIDEGLRSIVGENGKKVIYYHLKELYGLEREEISEKLEVFAEYINKIFGLGARIIEIAIIKALCLKLKLEYREKKVKFVDYIEELYKEYMKKYKKK</sequence>
<gene>
    <name evidence="1" type="ORF">DSO09_02740</name>
</gene>